<evidence type="ECO:0000256" key="1">
    <source>
        <dbReference type="ARBA" id="ARBA00022723"/>
    </source>
</evidence>
<proteinExistence type="predicted"/>
<keyword evidence="2 4" id="KW-0863">Zinc-finger</keyword>
<dbReference type="AlphaFoldDB" id="A0A6A5Z4M2"/>
<dbReference type="Proteomes" id="UP000799770">
    <property type="component" value="Unassembled WGS sequence"/>
</dbReference>
<evidence type="ECO:0000256" key="4">
    <source>
        <dbReference type="PROSITE-ProRule" id="PRU00134"/>
    </source>
</evidence>
<protein>
    <recommendedName>
        <fullName evidence="5">MYND-type domain-containing protein</fullName>
    </recommendedName>
</protein>
<keyword evidence="1" id="KW-0479">Metal-binding</keyword>
<dbReference type="OrthoDB" id="341421at2759"/>
<evidence type="ECO:0000313" key="6">
    <source>
        <dbReference type="EMBL" id="KAF2114372.1"/>
    </source>
</evidence>
<dbReference type="PROSITE" id="PS50865">
    <property type="entry name" value="ZF_MYND_2"/>
    <property type="match status" value="1"/>
</dbReference>
<evidence type="ECO:0000256" key="2">
    <source>
        <dbReference type="ARBA" id="ARBA00022771"/>
    </source>
</evidence>
<sequence length="307" mass="34373">MQPDQCGGCHRDEIEGENAFLKCGRCVFRTYCSKTCQVSHWKTHKEECCRLAMKGIAVLHGVSFDKIDTIWMPEALRLVYTQINLRDARTRDPRSPVDPDTIYYIKTSWTTTHEVIGPYHPAETLIQAVKHLLATRYALAEVPIFEDTLETHGLNNMPSFQALLRFENLALAGKAGIEIVRKINPAVAALCRARMPGQRCQVYNVILNTSEDRLNDVKDDIVDTATTVFATNEVARKVIAGWDISEPDVEAESLLQTNGLLAASFLLPQSKVCTIRGVLHFMEDALAIPSSSIADYTTLRAMSAKFW</sequence>
<dbReference type="Pfam" id="PF01753">
    <property type="entry name" value="zf-MYND"/>
    <property type="match status" value="1"/>
</dbReference>
<keyword evidence="3" id="KW-0862">Zinc</keyword>
<reference evidence="6" key="1">
    <citation type="journal article" date="2020" name="Stud. Mycol.">
        <title>101 Dothideomycetes genomes: a test case for predicting lifestyles and emergence of pathogens.</title>
        <authorList>
            <person name="Haridas S."/>
            <person name="Albert R."/>
            <person name="Binder M."/>
            <person name="Bloem J."/>
            <person name="Labutti K."/>
            <person name="Salamov A."/>
            <person name="Andreopoulos B."/>
            <person name="Baker S."/>
            <person name="Barry K."/>
            <person name="Bills G."/>
            <person name="Bluhm B."/>
            <person name="Cannon C."/>
            <person name="Castanera R."/>
            <person name="Culley D."/>
            <person name="Daum C."/>
            <person name="Ezra D."/>
            <person name="Gonzalez J."/>
            <person name="Henrissat B."/>
            <person name="Kuo A."/>
            <person name="Liang C."/>
            <person name="Lipzen A."/>
            <person name="Lutzoni F."/>
            <person name="Magnuson J."/>
            <person name="Mondo S."/>
            <person name="Nolan M."/>
            <person name="Ohm R."/>
            <person name="Pangilinan J."/>
            <person name="Park H.-J."/>
            <person name="Ramirez L."/>
            <person name="Alfaro M."/>
            <person name="Sun H."/>
            <person name="Tritt A."/>
            <person name="Yoshinaga Y."/>
            <person name="Zwiers L.-H."/>
            <person name="Turgeon B."/>
            <person name="Goodwin S."/>
            <person name="Spatafora J."/>
            <person name="Crous P."/>
            <person name="Grigoriev I."/>
        </authorList>
    </citation>
    <scope>NUCLEOTIDE SEQUENCE</scope>
    <source>
        <strain evidence="6">CBS 627.86</strain>
    </source>
</reference>
<dbReference type="GO" id="GO:0008270">
    <property type="term" value="F:zinc ion binding"/>
    <property type="evidence" value="ECO:0007669"/>
    <property type="project" value="UniProtKB-KW"/>
</dbReference>
<dbReference type="Gene3D" id="6.10.140.2220">
    <property type="match status" value="1"/>
</dbReference>
<evidence type="ECO:0000313" key="7">
    <source>
        <dbReference type="Proteomes" id="UP000799770"/>
    </source>
</evidence>
<organism evidence="6 7">
    <name type="scientific">Lophiotrema nucula</name>
    <dbReference type="NCBI Taxonomy" id="690887"/>
    <lineage>
        <taxon>Eukaryota</taxon>
        <taxon>Fungi</taxon>
        <taxon>Dikarya</taxon>
        <taxon>Ascomycota</taxon>
        <taxon>Pezizomycotina</taxon>
        <taxon>Dothideomycetes</taxon>
        <taxon>Pleosporomycetidae</taxon>
        <taxon>Pleosporales</taxon>
        <taxon>Lophiotremataceae</taxon>
        <taxon>Lophiotrema</taxon>
    </lineage>
</organism>
<evidence type="ECO:0000256" key="3">
    <source>
        <dbReference type="ARBA" id="ARBA00022833"/>
    </source>
</evidence>
<gene>
    <name evidence="6" type="ORF">BDV96DRAFT_647080</name>
</gene>
<evidence type="ECO:0000259" key="5">
    <source>
        <dbReference type="PROSITE" id="PS50865"/>
    </source>
</evidence>
<accession>A0A6A5Z4M2</accession>
<dbReference type="EMBL" id="ML977325">
    <property type="protein sequence ID" value="KAF2114372.1"/>
    <property type="molecule type" value="Genomic_DNA"/>
</dbReference>
<keyword evidence="7" id="KW-1185">Reference proteome</keyword>
<dbReference type="InterPro" id="IPR002893">
    <property type="entry name" value="Znf_MYND"/>
</dbReference>
<feature type="domain" description="MYND-type" evidence="5">
    <location>
        <begin position="6"/>
        <end position="48"/>
    </location>
</feature>
<name>A0A6A5Z4M2_9PLEO</name>
<dbReference type="SUPFAM" id="SSF144232">
    <property type="entry name" value="HIT/MYND zinc finger-like"/>
    <property type="match status" value="1"/>
</dbReference>